<protein>
    <submittedName>
        <fullName evidence="1">Winged helix-turn-helix domain-containing protein</fullName>
    </submittedName>
</protein>
<organism evidence="1 2">
    <name type="scientific">Glutamicibacter bergerei</name>
    <dbReference type="NCBI Taxonomy" id="256702"/>
    <lineage>
        <taxon>Bacteria</taxon>
        <taxon>Bacillati</taxon>
        <taxon>Actinomycetota</taxon>
        <taxon>Actinomycetes</taxon>
        <taxon>Micrococcales</taxon>
        <taxon>Micrococcaceae</taxon>
        <taxon>Glutamicibacter</taxon>
    </lineage>
</organism>
<evidence type="ECO:0000313" key="2">
    <source>
        <dbReference type="Proteomes" id="UP001595884"/>
    </source>
</evidence>
<comment type="caution">
    <text evidence="1">The sequence shown here is derived from an EMBL/GenBank/DDBJ whole genome shotgun (WGS) entry which is preliminary data.</text>
</comment>
<sequence>MAAQGLSRPRTEAKISPRHLKGTLGRIAQLQIDSINVVKRAHYVPLFVRLGHYDTTLLDTLVSQQHGPITEYWAHEASYVRSDLVPDLIPWQRRRWVDRSESFDSELSALADRVLVYLEAHPGTSARELSIALDVAAMKDREHWGWNWNDTKIVTESLFAQGKILALGRNSRFERLFALGQVVLPTLQNVESRAKEDALRRLVLESLSAQGIGTKHCIAEYFRLPLKEVGSALESLAEHGLVQKVQVQDINEQCYLLPETKIPRNIVPDLRLLAPFDSMVFNRRRLELFFDFEYRVEIYVPKDKRRYGYYAFPMLYGDRFIGRVDLKADRAGGELQVNSVHYESHAPTEVSAALDFELERMANWLGLGEVKYFL</sequence>
<evidence type="ECO:0000313" key="1">
    <source>
        <dbReference type="EMBL" id="MFC4717516.1"/>
    </source>
</evidence>
<reference evidence="2" key="1">
    <citation type="journal article" date="2019" name="Int. J. Syst. Evol. Microbiol.">
        <title>The Global Catalogue of Microorganisms (GCM) 10K type strain sequencing project: providing services to taxonomists for standard genome sequencing and annotation.</title>
        <authorList>
            <consortium name="The Broad Institute Genomics Platform"/>
            <consortium name="The Broad Institute Genome Sequencing Center for Infectious Disease"/>
            <person name="Wu L."/>
            <person name="Ma J."/>
        </authorList>
    </citation>
    <scope>NUCLEOTIDE SEQUENCE [LARGE SCALE GENOMIC DNA]</scope>
    <source>
        <strain evidence="2">CGMCC 1.12849</strain>
    </source>
</reference>
<keyword evidence="2" id="KW-1185">Reference proteome</keyword>
<dbReference type="PANTHER" id="PTHR30528:SF0">
    <property type="entry name" value="CYTOPLASMIC PROTEIN"/>
    <property type="match status" value="1"/>
</dbReference>
<dbReference type="InterPro" id="IPR009351">
    <property type="entry name" value="AlkZ-like"/>
</dbReference>
<dbReference type="Proteomes" id="UP001595884">
    <property type="component" value="Unassembled WGS sequence"/>
</dbReference>
<name>A0ABV9MNI7_9MICC</name>
<dbReference type="PANTHER" id="PTHR30528">
    <property type="entry name" value="CYTOPLASMIC PROTEIN"/>
    <property type="match status" value="1"/>
</dbReference>
<proteinExistence type="predicted"/>
<dbReference type="EMBL" id="JBHSHE010000077">
    <property type="protein sequence ID" value="MFC4717516.1"/>
    <property type="molecule type" value="Genomic_DNA"/>
</dbReference>
<dbReference type="Pfam" id="PF06224">
    <property type="entry name" value="AlkZ-like"/>
    <property type="match status" value="1"/>
</dbReference>
<accession>A0ABV9MNI7</accession>
<dbReference type="RefSeq" id="WP_205738296.1">
    <property type="nucleotide sequence ID" value="NZ_JBHSHE010000077.1"/>
</dbReference>
<gene>
    <name evidence="1" type="ORF">ACFO7V_15415</name>
</gene>